<dbReference type="NCBIfam" id="TIGR01727">
    <property type="entry name" value="oligo_HPY"/>
    <property type="match status" value="1"/>
</dbReference>
<keyword evidence="4 6" id="KW-0067">ATP-binding</keyword>
<dbReference type="SMART" id="SM00382">
    <property type="entry name" value="AAA"/>
    <property type="match status" value="1"/>
</dbReference>
<dbReference type="InterPro" id="IPR003439">
    <property type="entry name" value="ABC_transporter-like_ATP-bd"/>
</dbReference>
<dbReference type="Pfam" id="PF08352">
    <property type="entry name" value="oligo_HPY"/>
    <property type="match status" value="1"/>
</dbReference>
<dbReference type="InterPro" id="IPR013563">
    <property type="entry name" value="Oligopep_ABC_C"/>
</dbReference>
<evidence type="ECO:0000256" key="4">
    <source>
        <dbReference type="ARBA" id="ARBA00022840"/>
    </source>
</evidence>
<keyword evidence="7" id="KW-1185">Reference proteome</keyword>
<dbReference type="InterPro" id="IPR027417">
    <property type="entry name" value="P-loop_NTPase"/>
</dbReference>
<dbReference type="GO" id="GO:0005524">
    <property type="term" value="F:ATP binding"/>
    <property type="evidence" value="ECO:0007669"/>
    <property type="project" value="UniProtKB-KW"/>
</dbReference>
<evidence type="ECO:0000313" key="6">
    <source>
        <dbReference type="EMBL" id="QDZ16857.1"/>
    </source>
</evidence>
<dbReference type="Pfam" id="PF00005">
    <property type="entry name" value="ABC_tran"/>
    <property type="match status" value="1"/>
</dbReference>
<dbReference type="InterPro" id="IPR017871">
    <property type="entry name" value="ABC_transporter-like_CS"/>
</dbReference>
<dbReference type="SUPFAM" id="SSF52540">
    <property type="entry name" value="P-loop containing nucleoside triphosphate hydrolases"/>
    <property type="match status" value="1"/>
</dbReference>
<dbReference type="InterPro" id="IPR050319">
    <property type="entry name" value="ABC_transp_ATP-bind"/>
</dbReference>
<gene>
    <name evidence="6" type="ORF">FPZ11_11995</name>
</gene>
<feature type="domain" description="ABC transporter" evidence="5">
    <location>
        <begin position="3"/>
        <end position="249"/>
    </location>
</feature>
<dbReference type="Gene3D" id="3.40.50.300">
    <property type="entry name" value="P-loop containing nucleotide triphosphate hydrolases"/>
    <property type="match status" value="1"/>
</dbReference>
<keyword evidence="3" id="KW-0547">Nucleotide-binding</keyword>
<comment type="similarity">
    <text evidence="1">Belongs to the ABC transporter superfamily.</text>
</comment>
<organism evidence="6 7">
    <name type="scientific">Humibacter ginsenosidimutans</name>
    <dbReference type="NCBI Taxonomy" id="2599293"/>
    <lineage>
        <taxon>Bacteria</taxon>
        <taxon>Bacillati</taxon>
        <taxon>Actinomycetota</taxon>
        <taxon>Actinomycetes</taxon>
        <taxon>Micrococcales</taxon>
        <taxon>Microbacteriaceae</taxon>
        <taxon>Humibacter</taxon>
    </lineage>
</organism>
<dbReference type="GO" id="GO:0016887">
    <property type="term" value="F:ATP hydrolysis activity"/>
    <property type="evidence" value="ECO:0007669"/>
    <property type="project" value="InterPro"/>
</dbReference>
<evidence type="ECO:0000256" key="3">
    <source>
        <dbReference type="ARBA" id="ARBA00022741"/>
    </source>
</evidence>
<accession>A0A5B8M8K4</accession>
<dbReference type="EMBL" id="CP042305">
    <property type="protein sequence ID" value="QDZ16857.1"/>
    <property type="molecule type" value="Genomic_DNA"/>
</dbReference>
<dbReference type="GO" id="GO:0055085">
    <property type="term" value="P:transmembrane transport"/>
    <property type="evidence" value="ECO:0007669"/>
    <property type="project" value="UniProtKB-ARBA"/>
</dbReference>
<dbReference type="AlphaFoldDB" id="A0A5B8M8K4"/>
<sequence length="334" mass="36593">MVLRADNVVKTFALRGKQKGTVTAVDGVSIEVRSGETLGIVGESGCGKSTFGQCLTRLIDLTSGTVEFEGEDISSLSRRRLRPVRRRLQMVFQDPYSSLNPRMRVADIVAEPLRIHRTTDRRAIPDRVADLLERVGFDPSMAGRYPHEFSGGQRQRIGIARALALNPSVLVADEPVSALDVSVQAQVLNLLADLQDEFGLTYVFIAHDLGVVEHVSDRVAVMYLGDLVELADAEELYASPAHHYTEALLSAIPQIDRDGAPRRERIVLSGDVPSPANRPSGCPFHPRCPAATEICRKERPTLRTLGSRQVACHHPLPVPTTRVVTPTGQSQSVR</sequence>
<dbReference type="KEGG" id="huw:FPZ11_11995"/>
<evidence type="ECO:0000256" key="1">
    <source>
        <dbReference type="ARBA" id="ARBA00005417"/>
    </source>
</evidence>
<dbReference type="GO" id="GO:0015833">
    <property type="term" value="P:peptide transport"/>
    <property type="evidence" value="ECO:0007669"/>
    <property type="project" value="InterPro"/>
</dbReference>
<dbReference type="PROSITE" id="PS50893">
    <property type="entry name" value="ABC_TRANSPORTER_2"/>
    <property type="match status" value="1"/>
</dbReference>
<evidence type="ECO:0000259" key="5">
    <source>
        <dbReference type="PROSITE" id="PS50893"/>
    </source>
</evidence>
<dbReference type="OrthoDB" id="8481147at2"/>
<name>A0A5B8M8K4_9MICO</name>
<dbReference type="PROSITE" id="PS00211">
    <property type="entry name" value="ABC_TRANSPORTER_1"/>
    <property type="match status" value="1"/>
</dbReference>
<dbReference type="CDD" id="cd03257">
    <property type="entry name" value="ABC_NikE_OppD_transporters"/>
    <property type="match status" value="1"/>
</dbReference>
<dbReference type="PANTHER" id="PTHR43776">
    <property type="entry name" value="TRANSPORT ATP-BINDING PROTEIN"/>
    <property type="match status" value="1"/>
</dbReference>
<dbReference type="Proteomes" id="UP000320216">
    <property type="component" value="Chromosome"/>
</dbReference>
<reference evidence="6 7" key="1">
    <citation type="submission" date="2019-07" db="EMBL/GenBank/DDBJ databases">
        <title>Full genome sequence of Humibacter sp. WJ7-1.</title>
        <authorList>
            <person name="Im W.-T."/>
        </authorList>
    </citation>
    <scope>NUCLEOTIDE SEQUENCE [LARGE SCALE GENOMIC DNA]</scope>
    <source>
        <strain evidence="6 7">WJ7-1</strain>
    </source>
</reference>
<evidence type="ECO:0000256" key="2">
    <source>
        <dbReference type="ARBA" id="ARBA00022448"/>
    </source>
</evidence>
<protein>
    <submittedName>
        <fullName evidence="6">ATP-binding cassette domain-containing protein</fullName>
    </submittedName>
</protein>
<evidence type="ECO:0000313" key="7">
    <source>
        <dbReference type="Proteomes" id="UP000320216"/>
    </source>
</evidence>
<dbReference type="FunFam" id="3.40.50.300:FF:000016">
    <property type="entry name" value="Oligopeptide ABC transporter ATP-binding component"/>
    <property type="match status" value="1"/>
</dbReference>
<keyword evidence="2" id="KW-0813">Transport</keyword>
<proteinExistence type="inferred from homology"/>
<dbReference type="InterPro" id="IPR003593">
    <property type="entry name" value="AAA+_ATPase"/>
</dbReference>
<dbReference type="PANTHER" id="PTHR43776:SF7">
    <property type="entry name" value="D,D-DIPEPTIDE TRANSPORT ATP-BINDING PROTEIN DDPF-RELATED"/>
    <property type="match status" value="1"/>
</dbReference>